<reference evidence="6 7" key="1">
    <citation type="submission" date="2018-09" db="EMBL/GenBank/DDBJ databases">
        <authorList>
            <consortium name="Pathogen Informatics"/>
        </authorList>
    </citation>
    <scope>NUCLEOTIDE SEQUENCE [LARGE SCALE GENOMIC DNA]</scope>
    <source>
        <strain evidence="6 7">OH-22767</strain>
    </source>
</reference>
<keyword evidence="3 5" id="KW-1133">Transmembrane helix</keyword>
<evidence type="ECO:0000256" key="3">
    <source>
        <dbReference type="ARBA" id="ARBA00022989"/>
    </source>
</evidence>
<dbReference type="EMBL" id="UNSC01000004">
    <property type="protein sequence ID" value="SZD72962.1"/>
    <property type="molecule type" value="Genomic_DNA"/>
</dbReference>
<dbReference type="AlphaFoldDB" id="A0A383TZ74"/>
<feature type="transmembrane region" description="Helical" evidence="5">
    <location>
        <begin position="349"/>
        <end position="368"/>
    </location>
</feature>
<dbReference type="OrthoDB" id="9766267at2"/>
<keyword evidence="7" id="KW-1185">Reference proteome</keyword>
<feature type="transmembrane region" description="Helical" evidence="5">
    <location>
        <begin position="246"/>
        <end position="265"/>
    </location>
</feature>
<evidence type="ECO:0000313" key="7">
    <source>
        <dbReference type="Proteomes" id="UP000262142"/>
    </source>
</evidence>
<feature type="transmembrane region" description="Helical" evidence="5">
    <location>
        <begin position="25"/>
        <end position="43"/>
    </location>
</feature>
<dbReference type="Proteomes" id="UP000262142">
    <property type="component" value="Unassembled WGS sequence"/>
</dbReference>
<feature type="transmembrane region" description="Helical" evidence="5">
    <location>
        <begin position="154"/>
        <end position="186"/>
    </location>
</feature>
<sequence length="487" mass="52899">MGDSRRAAQIVGHKMRQIIDAQKRVIFFLLSIIFASGLSFLITNYELNLTTVQTYVVFILFLAIALWVTEAIPPFAVGLLIVGLLIFLIGREDTNVMGEEGYIDVKQFVQTWSNSVIWLMLGGFFLAEGLRKTRLDYDLFKMSISVVDKKPKNILFALMLATGIASMIMSNTATTAMMIASIMPFINTLPKGNSMAKALLIGIPAAASIGGMGTIIGSPPNAIAVDAINTLSEIHHNIKPITFLDWMIYGIPTSLVLIVIFWLVLTQIFKLKNIELDLSFLNQSNLESKLDKFNKKFVLIVLGITILLWLTSSWHGIPAAAVSGIPIILLPMVSIITGEDVRKLPWDTLMLVAGGLSLGLAIQLSGLADLFVSKLDGIEFNPIIIMLIFAFATVLFSNIMSNTATATILIPVATILPGVGSLEMALVIGLSASCALFLPVSTPPNAIAYSTGKLEQSDFKYGGISIGFLGPILTILWLLGLKFMNII</sequence>
<feature type="transmembrane region" description="Helical" evidence="5">
    <location>
        <begin position="55"/>
        <end position="88"/>
    </location>
</feature>
<dbReference type="RefSeq" id="WP_119059389.1">
    <property type="nucleotide sequence ID" value="NZ_UNSC01000004.1"/>
</dbReference>
<dbReference type="NCBIfam" id="TIGR00785">
    <property type="entry name" value="dass"/>
    <property type="match status" value="1"/>
</dbReference>
<keyword evidence="2 5" id="KW-0812">Transmembrane</keyword>
<dbReference type="PANTHER" id="PTHR10283:SF92">
    <property type="entry name" value="LOW-AFFINITY PHOSPHATE TRANSPORTER PHO91"/>
    <property type="match status" value="1"/>
</dbReference>
<accession>A0A383TZ74</accession>
<feature type="transmembrane region" description="Helical" evidence="5">
    <location>
        <begin position="408"/>
        <end position="441"/>
    </location>
</feature>
<dbReference type="Pfam" id="PF00939">
    <property type="entry name" value="Na_sulph_symp"/>
    <property type="match status" value="1"/>
</dbReference>
<evidence type="ECO:0000256" key="1">
    <source>
        <dbReference type="ARBA" id="ARBA00004141"/>
    </source>
</evidence>
<protein>
    <submittedName>
        <fullName evidence="6">Na(+)/dicarboxylate symporter</fullName>
    </submittedName>
</protein>
<dbReference type="PANTHER" id="PTHR10283">
    <property type="entry name" value="SOLUTE CARRIER FAMILY 13 MEMBER"/>
    <property type="match status" value="1"/>
</dbReference>
<dbReference type="InterPro" id="IPR001898">
    <property type="entry name" value="SLC13A/DASS"/>
</dbReference>
<proteinExistence type="predicted"/>
<comment type="subcellular location">
    <subcellularLocation>
        <location evidence="1">Membrane</location>
        <topology evidence="1">Multi-pass membrane protein</topology>
    </subcellularLocation>
</comment>
<keyword evidence="4 5" id="KW-0472">Membrane</keyword>
<feature type="transmembrane region" description="Helical" evidence="5">
    <location>
        <begin position="317"/>
        <end position="337"/>
    </location>
</feature>
<feature type="transmembrane region" description="Helical" evidence="5">
    <location>
        <begin position="108"/>
        <end position="127"/>
    </location>
</feature>
<dbReference type="GO" id="GO:0005315">
    <property type="term" value="F:phosphate transmembrane transporter activity"/>
    <property type="evidence" value="ECO:0007669"/>
    <property type="project" value="TreeGrafter"/>
</dbReference>
<name>A0A383TZ74_9FLAO</name>
<gene>
    <name evidence="6" type="primary">sdcS_2</name>
    <name evidence="6" type="ORF">SAMEA104719789_01078</name>
</gene>
<organism evidence="6 7">
    <name type="scientific">Candidatus Ornithobacterium hominis</name>
    <dbReference type="NCBI Taxonomy" id="2497989"/>
    <lineage>
        <taxon>Bacteria</taxon>
        <taxon>Pseudomonadati</taxon>
        <taxon>Bacteroidota</taxon>
        <taxon>Flavobacteriia</taxon>
        <taxon>Flavobacteriales</taxon>
        <taxon>Weeksellaceae</taxon>
        <taxon>Ornithobacterium</taxon>
    </lineage>
</organism>
<evidence type="ECO:0000313" key="6">
    <source>
        <dbReference type="EMBL" id="SZD72962.1"/>
    </source>
</evidence>
<evidence type="ECO:0000256" key="4">
    <source>
        <dbReference type="ARBA" id="ARBA00023136"/>
    </source>
</evidence>
<feature type="transmembrane region" description="Helical" evidence="5">
    <location>
        <begin position="461"/>
        <end position="481"/>
    </location>
</feature>
<dbReference type="GO" id="GO:0005886">
    <property type="term" value="C:plasma membrane"/>
    <property type="evidence" value="ECO:0007669"/>
    <property type="project" value="TreeGrafter"/>
</dbReference>
<evidence type="ECO:0000256" key="5">
    <source>
        <dbReference type="SAM" id="Phobius"/>
    </source>
</evidence>
<feature type="transmembrane region" description="Helical" evidence="5">
    <location>
        <begin position="198"/>
        <end position="216"/>
    </location>
</feature>
<evidence type="ECO:0000256" key="2">
    <source>
        <dbReference type="ARBA" id="ARBA00022692"/>
    </source>
</evidence>
<feature type="transmembrane region" description="Helical" evidence="5">
    <location>
        <begin position="380"/>
        <end position="401"/>
    </location>
</feature>
<feature type="transmembrane region" description="Helical" evidence="5">
    <location>
        <begin position="293"/>
        <end position="311"/>
    </location>
</feature>